<dbReference type="Pfam" id="PF03788">
    <property type="entry name" value="LrgA"/>
    <property type="match status" value="1"/>
</dbReference>
<feature type="transmembrane region" description="Helical" evidence="6">
    <location>
        <begin position="12"/>
        <end position="35"/>
    </location>
</feature>
<dbReference type="AlphaFoldDB" id="A0A849V8T4"/>
<protein>
    <submittedName>
        <fullName evidence="8">CidA/LrgA family protein</fullName>
    </submittedName>
</protein>
<evidence type="ECO:0000313" key="8">
    <source>
        <dbReference type="EMBL" id="NOU49742.1"/>
    </source>
</evidence>
<feature type="transmembrane region" description="Helical" evidence="6">
    <location>
        <begin position="41"/>
        <end position="58"/>
    </location>
</feature>
<evidence type="ECO:0000259" key="7">
    <source>
        <dbReference type="PROSITE" id="PS50003"/>
    </source>
</evidence>
<reference evidence="8 9" key="1">
    <citation type="submission" date="2020-04" db="EMBL/GenBank/DDBJ databases">
        <title>Pseudoalteromonas caenipelagi sp. nov., isolated from a tidal flat.</title>
        <authorList>
            <person name="Park S."/>
            <person name="Yoon J.-H."/>
        </authorList>
    </citation>
    <scope>NUCLEOTIDE SEQUENCE [LARGE SCALE GENOMIC DNA]</scope>
    <source>
        <strain evidence="8 9">JBTF-M23</strain>
    </source>
</reference>
<evidence type="ECO:0000256" key="5">
    <source>
        <dbReference type="ARBA" id="ARBA00023136"/>
    </source>
</evidence>
<dbReference type="InterPro" id="IPR005538">
    <property type="entry name" value="LrgA/CidA"/>
</dbReference>
<keyword evidence="2" id="KW-1003">Cell membrane</keyword>
<feature type="domain" description="PH" evidence="7">
    <location>
        <begin position="1"/>
        <end position="13"/>
    </location>
</feature>
<evidence type="ECO:0000256" key="1">
    <source>
        <dbReference type="ARBA" id="ARBA00004651"/>
    </source>
</evidence>
<keyword evidence="3 6" id="KW-0812">Transmembrane</keyword>
<feature type="transmembrane region" description="Helical" evidence="6">
    <location>
        <begin position="94"/>
        <end position="118"/>
    </location>
</feature>
<keyword evidence="5 6" id="KW-0472">Membrane</keyword>
<dbReference type="EMBL" id="JABBPG010000001">
    <property type="protein sequence ID" value="NOU49742.1"/>
    <property type="molecule type" value="Genomic_DNA"/>
</dbReference>
<keyword evidence="4 6" id="KW-1133">Transmembrane helix</keyword>
<comment type="subcellular location">
    <subcellularLocation>
        <location evidence="1">Cell membrane</location>
        <topology evidence="1">Multi-pass membrane protein</topology>
    </subcellularLocation>
</comment>
<dbReference type="GO" id="GO:0005886">
    <property type="term" value="C:plasma membrane"/>
    <property type="evidence" value="ECO:0007669"/>
    <property type="project" value="UniProtKB-SubCell"/>
</dbReference>
<dbReference type="PANTHER" id="PTHR33931">
    <property type="entry name" value="HOLIN-LIKE PROTEIN CIDA-RELATED"/>
    <property type="match status" value="1"/>
</dbReference>
<dbReference type="PANTHER" id="PTHR33931:SF2">
    <property type="entry name" value="HOLIN-LIKE PROTEIN CIDA"/>
    <property type="match status" value="1"/>
</dbReference>
<dbReference type="InterPro" id="IPR001849">
    <property type="entry name" value="PH_domain"/>
</dbReference>
<feature type="transmembrane region" description="Helical" evidence="6">
    <location>
        <begin position="70"/>
        <end position="88"/>
    </location>
</feature>
<evidence type="ECO:0000256" key="4">
    <source>
        <dbReference type="ARBA" id="ARBA00022989"/>
    </source>
</evidence>
<evidence type="ECO:0000256" key="2">
    <source>
        <dbReference type="ARBA" id="ARBA00022475"/>
    </source>
</evidence>
<proteinExistence type="predicted"/>
<organism evidence="8 9">
    <name type="scientific">Pseudoalteromonas caenipelagi</name>
    <dbReference type="NCBI Taxonomy" id="2726988"/>
    <lineage>
        <taxon>Bacteria</taxon>
        <taxon>Pseudomonadati</taxon>
        <taxon>Pseudomonadota</taxon>
        <taxon>Gammaproteobacteria</taxon>
        <taxon>Alteromonadales</taxon>
        <taxon>Pseudoalteromonadaceae</taxon>
        <taxon>Pseudoalteromonas</taxon>
    </lineage>
</organism>
<dbReference type="Proteomes" id="UP000586305">
    <property type="component" value="Unassembled WGS sequence"/>
</dbReference>
<name>A0A849V8T4_9GAMM</name>
<gene>
    <name evidence="8" type="ORF">HG263_04230</name>
</gene>
<keyword evidence="9" id="KW-1185">Reference proteome</keyword>
<dbReference type="PROSITE" id="PS50003">
    <property type="entry name" value="PH_DOMAIN"/>
    <property type="match status" value="1"/>
</dbReference>
<accession>A0A849V8T4</accession>
<comment type="caution">
    <text evidence="8">The sequence shown here is derived from an EMBL/GenBank/DDBJ whole genome shotgun (WGS) entry which is preliminary data.</text>
</comment>
<dbReference type="RefSeq" id="WP_171624798.1">
    <property type="nucleotide sequence ID" value="NZ_JABBPG010000001.1"/>
</dbReference>
<sequence>MNDWVASLRQLTKFFIALGILLMCLYSAKLMVLWWQIPLPSPLVAMLILLLLLASKIMQPSWLEPACTPILKYMALFFIPAGVGIVQYTSLLALYWPVLLCTVILVPVVGLTLVGFAAKKGLKND</sequence>
<evidence type="ECO:0000256" key="6">
    <source>
        <dbReference type="SAM" id="Phobius"/>
    </source>
</evidence>
<evidence type="ECO:0000313" key="9">
    <source>
        <dbReference type="Proteomes" id="UP000586305"/>
    </source>
</evidence>
<evidence type="ECO:0000256" key="3">
    <source>
        <dbReference type="ARBA" id="ARBA00022692"/>
    </source>
</evidence>